<gene>
    <name evidence="2" type="ORF">GC101_04010</name>
</gene>
<accession>A0ABX1YCD6</accession>
<evidence type="ECO:0000256" key="1">
    <source>
        <dbReference type="SAM" id="Phobius"/>
    </source>
</evidence>
<keyword evidence="1" id="KW-0812">Transmembrane</keyword>
<keyword evidence="3" id="KW-1185">Reference proteome</keyword>
<feature type="transmembrane region" description="Helical" evidence="1">
    <location>
        <begin position="49"/>
        <end position="73"/>
    </location>
</feature>
<name>A0ABX1YCD6_9BACL</name>
<keyword evidence="1" id="KW-0472">Membrane</keyword>
<dbReference type="EMBL" id="WHOB01000016">
    <property type="protein sequence ID" value="NOU78039.1"/>
    <property type="molecule type" value="Genomic_DNA"/>
</dbReference>
<dbReference type="Proteomes" id="UP000596857">
    <property type="component" value="Unassembled WGS sequence"/>
</dbReference>
<sequence>MLLSSSAVIFSALVSIVILFQAALAFGMPWGEFAMGGKFPGKLPAPMRAACLVQIAVLAFLALIVLSKAGIILPGWLEFAAVGIWFVVGFSVLSSILNIMTRSVRERRIWAPVSVMMLITSFIVAIAI</sequence>
<feature type="transmembrane region" description="Helical" evidence="1">
    <location>
        <begin position="6"/>
        <end position="28"/>
    </location>
</feature>
<proteinExistence type="predicted"/>
<feature type="transmembrane region" description="Helical" evidence="1">
    <location>
        <begin position="79"/>
        <end position="97"/>
    </location>
</feature>
<evidence type="ECO:0008006" key="4">
    <source>
        <dbReference type="Google" id="ProtNLM"/>
    </source>
</evidence>
<keyword evidence="1" id="KW-1133">Transmembrane helix</keyword>
<comment type="caution">
    <text evidence="2">The sequence shown here is derived from an EMBL/GenBank/DDBJ whole genome shotgun (WGS) entry which is preliminary data.</text>
</comment>
<protein>
    <recommendedName>
        <fullName evidence="4">DUF1761 domain-containing protein</fullName>
    </recommendedName>
</protein>
<feature type="transmembrane region" description="Helical" evidence="1">
    <location>
        <begin position="109"/>
        <end position="127"/>
    </location>
</feature>
<organism evidence="2 3">
    <name type="scientific">Paenibacillus phytohabitans</name>
    <dbReference type="NCBI Taxonomy" id="2654978"/>
    <lineage>
        <taxon>Bacteria</taxon>
        <taxon>Bacillati</taxon>
        <taxon>Bacillota</taxon>
        <taxon>Bacilli</taxon>
        <taxon>Bacillales</taxon>
        <taxon>Paenibacillaceae</taxon>
        <taxon>Paenibacillus</taxon>
    </lineage>
</organism>
<reference evidence="2 3" key="1">
    <citation type="submission" date="2019-10" db="EMBL/GenBank/DDBJ databases">
        <title>Description of Paenibacillus terricola sp. nov.</title>
        <authorList>
            <person name="Carlier A."/>
            <person name="Qi S."/>
        </authorList>
    </citation>
    <scope>NUCLEOTIDE SEQUENCE [LARGE SCALE GENOMIC DNA]</scope>
    <source>
        <strain evidence="2 3">LMG 31459</strain>
    </source>
</reference>
<evidence type="ECO:0000313" key="3">
    <source>
        <dbReference type="Proteomes" id="UP000596857"/>
    </source>
</evidence>
<evidence type="ECO:0000313" key="2">
    <source>
        <dbReference type="EMBL" id="NOU78039.1"/>
    </source>
</evidence>